<proteinExistence type="predicted"/>
<gene>
    <name evidence="2" type="ORF">OGAPHI_004363</name>
</gene>
<name>A0A9P8P740_9ASCO</name>
<evidence type="ECO:0000313" key="3">
    <source>
        <dbReference type="Proteomes" id="UP000769157"/>
    </source>
</evidence>
<evidence type="ECO:0000256" key="1">
    <source>
        <dbReference type="SAM" id="MobiDB-lite"/>
    </source>
</evidence>
<dbReference type="GeneID" id="70236328"/>
<dbReference type="AlphaFoldDB" id="A0A9P8P740"/>
<dbReference type="OrthoDB" id="3997890at2759"/>
<reference evidence="2" key="1">
    <citation type="journal article" date="2021" name="Open Biol.">
        <title>Shared evolutionary footprints suggest mitochondrial oxidative damage underlies multiple complex I losses in fungi.</title>
        <authorList>
            <person name="Schikora-Tamarit M.A."/>
            <person name="Marcet-Houben M."/>
            <person name="Nosek J."/>
            <person name="Gabaldon T."/>
        </authorList>
    </citation>
    <scope>NUCLEOTIDE SEQUENCE</scope>
    <source>
        <strain evidence="2">CBS6075</strain>
    </source>
</reference>
<accession>A0A9P8P740</accession>
<evidence type="ECO:0000313" key="2">
    <source>
        <dbReference type="EMBL" id="KAH3666174.1"/>
    </source>
</evidence>
<dbReference type="EMBL" id="JAEUBE010000295">
    <property type="protein sequence ID" value="KAH3666174.1"/>
    <property type="molecule type" value="Genomic_DNA"/>
</dbReference>
<comment type="caution">
    <text evidence="2">The sequence shown here is derived from an EMBL/GenBank/DDBJ whole genome shotgun (WGS) entry which is preliminary data.</text>
</comment>
<protein>
    <submittedName>
        <fullName evidence="2">Uncharacterized protein</fullName>
    </submittedName>
</protein>
<reference evidence="2" key="2">
    <citation type="submission" date="2021-01" db="EMBL/GenBank/DDBJ databases">
        <authorList>
            <person name="Schikora-Tamarit M.A."/>
        </authorList>
    </citation>
    <scope>NUCLEOTIDE SEQUENCE</scope>
    <source>
        <strain evidence="2">CBS6075</strain>
    </source>
</reference>
<dbReference type="Proteomes" id="UP000769157">
    <property type="component" value="Unassembled WGS sequence"/>
</dbReference>
<dbReference type="RefSeq" id="XP_046061378.1">
    <property type="nucleotide sequence ID" value="XM_046205433.1"/>
</dbReference>
<keyword evidence="3" id="KW-1185">Reference proteome</keyword>
<feature type="region of interest" description="Disordered" evidence="1">
    <location>
        <begin position="1"/>
        <end position="39"/>
    </location>
</feature>
<organism evidence="2 3">
    <name type="scientific">Ogataea philodendri</name>
    <dbReference type="NCBI Taxonomy" id="1378263"/>
    <lineage>
        <taxon>Eukaryota</taxon>
        <taxon>Fungi</taxon>
        <taxon>Dikarya</taxon>
        <taxon>Ascomycota</taxon>
        <taxon>Saccharomycotina</taxon>
        <taxon>Pichiomycetes</taxon>
        <taxon>Pichiales</taxon>
        <taxon>Pichiaceae</taxon>
        <taxon>Ogataea</taxon>
    </lineage>
</organism>
<sequence length="237" mass="27406">MSGLRRNKPNLNALERRNSSNPSLIHKVPSYDSDDSGADLNAVPTNVSLESKLVSMSRQEEGALFNKLDYDTESVISGPKPTTSTSIDYLPSRSNYEDRSATQEFLFTEKQRPSDKIASTGQMVDGHDAIYEELRTKGPNRKTRFFNMRYLENLHQLKTSQLDLLARLAKDNEFSFAEFHRIWEDHQHQDFDINTSDFFNQMEDKNAAAEEQIDELKQRILTMDAFTKELWEQTRTK</sequence>